<evidence type="ECO:0000256" key="6">
    <source>
        <dbReference type="ARBA" id="ARBA00022827"/>
    </source>
</evidence>
<evidence type="ECO:0000256" key="5">
    <source>
        <dbReference type="ARBA" id="ARBA00022723"/>
    </source>
</evidence>
<dbReference type="InterPro" id="IPR039261">
    <property type="entry name" value="FNR_nucleotide-bd"/>
</dbReference>
<evidence type="ECO:0000256" key="2">
    <source>
        <dbReference type="ARBA" id="ARBA00022448"/>
    </source>
</evidence>
<dbReference type="InterPro" id="IPR050353">
    <property type="entry name" value="PyrK_electron_transfer"/>
</dbReference>
<keyword evidence="7" id="KW-0249">Electron transport</keyword>
<keyword evidence="5" id="KW-0479">Metal-binding</keyword>
<dbReference type="PROSITE" id="PS51384">
    <property type="entry name" value="FAD_FR"/>
    <property type="match status" value="1"/>
</dbReference>
<reference evidence="12 13" key="1">
    <citation type="submission" date="2024-04" db="EMBL/GenBank/DDBJ databases">
        <title>Human intestinal bacterial collection.</title>
        <authorList>
            <person name="Pauvert C."/>
            <person name="Hitch T.C.A."/>
            <person name="Clavel T."/>
        </authorList>
    </citation>
    <scope>NUCLEOTIDE SEQUENCE [LARGE SCALE GENOMIC DNA]</scope>
    <source>
        <strain evidence="12 13">CLA-AA-H197</strain>
    </source>
</reference>
<comment type="cofactor">
    <cofactor evidence="10">
        <name>[2Fe-2S] cluster</name>
        <dbReference type="ChEBI" id="CHEBI:190135"/>
    </cofactor>
</comment>
<dbReference type="PANTHER" id="PTHR43513:SF3">
    <property type="entry name" value="DIHYDROOROTATE DEHYDROGENASE B (NAD(+)), ELECTRON TRANSFER SUBUNIT-RELATED"/>
    <property type="match status" value="1"/>
</dbReference>
<evidence type="ECO:0000313" key="13">
    <source>
        <dbReference type="Proteomes" id="UP001478817"/>
    </source>
</evidence>
<comment type="similarity">
    <text evidence="1">Belongs to the PyrK family.</text>
</comment>
<dbReference type="EMBL" id="JBBNGS010000014">
    <property type="protein sequence ID" value="MEQ2638205.1"/>
    <property type="molecule type" value="Genomic_DNA"/>
</dbReference>
<keyword evidence="6" id="KW-0274">FAD</keyword>
<keyword evidence="3" id="KW-0285">Flavoprotein</keyword>
<protein>
    <submittedName>
        <fullName evidence="12">Dihydroorotate dehydrogenase electron transfer subunit</fullName>
    </submittedName>
</protein>
<sequence>MTLMSRVREHAYTVVENEAVGDGIWRMVFSAPELAGSLEPGQFMNFLVPGAKQILRVPLSFASADAESGTVEVIYAVVGDATRALTGMAAGESSSVLGPSGNGWRVREGQGRSVVVGGGVGAPPAVAAAGLLAKKGVAFDGVLGAQTASKLWGVERLGELGAGLALATTDDGSFGIKGFTTDALRELLSQGDYDTVYTCGPQVMMRGIAAICREAGIKCQVSMERMMSCGFGACNTCNVLMADGTYKSCCMNGPVFDAEEVAW</sequence>
<dbReference type="InterPro" id="IPR017938">
    <property type="entry name" value="Riboflavin_synthase-like_b-brl"/>
</dbReference>
<evidence type="ECO:0000256" key="8">
    <source>
        <dbReference type="ARBA" id="ARBA00023004"/>
    </source>
</evidence>
<dbReference type="InterPro" id="IPR037117">
    <property type="entry name" value="Dihydroorotate_DH_ele_sf"/>
</dbReference>
<accession>A0ABV1IH26</accession>
<proteinExistence type="inferred from homology"/>
<keyword evidence="13" id="KW-1185">Reference proteome</keyword>
<gene>
    <name evidence="12" type="ORF">AAAT05_07620</name>
</gene>
<evidence type="ECO:0000256" key="10">
    <source>
        <dbReference type="ARBA" id="ARBA00034078"/>
    </source>
</evidence>
<dbReference type="CDD" id="cd06218">
    <property type="entry name" value="DHOD_e_trans"/>
    <property type="match status" value="1"/>
</dbReference>
<organism evidence="12 13">
    <name type="scientific">Paratractidigestivibacter faecalis</name>
    <dbReference type="NCBI Taxonomy" id="2292441"/>
    <lineage>
        <taxon>Bacteria</taxon>
        <taxon>Bacillati</taxon>
        <taxon>Actinomycetota</taxon>
        <taxon>Coriobacteriia</taxon>
        <taxon>Coriobacteriales</taxon>
        <taxon>Atopobiaceae</taxon>
        <taxon>Paratractidigestivibacter</taxon>
    </lineage>
</organism>
<dbReference type="PANTHER" id="PTHR43513">
    <property type="entry name" value="DIHYDROOROTATE DEHYDROGENASE B (NAD(+)), ELECTRON TRANSFER SUBUNIT"/>
    <property type="match status" value="1"/>
</dbReference>
<keyword evidence="8" id="KW-0408">Iron</keyword>
<dbReference type="InterPro" id="IPR019480">
    <property type="entry name" value="Dihydroorotate_DH_Fe-S-bd"/>
</dbReference>
<name>A0ABV1IH26_9ACTN</name>
<dbReference type="InterPro" id="IPR017927">
    <property type="entry name" value="FAD-bd_FR_type"/>
</dbReference>
<comment type="caution">
    <text evidence="12">The sequence shown here is derived from an EMBL/GenBank/DDBJ whole genome shotgun (WGS) entry which is preliminary data.</text>
</comment>
<evidence type="ECO:0000256" key="9">
    <source>
        <dbReference type="ARBA" id="ARBA00023014"/>
    </source>
</evidence>
<evidence type="ECO:0000313" key="12">
    <source>
        <dbReference type="EMBL" id="MEQ2638205.1"/>
    </source>
</evidence>
<evidence type="ECO:0000259" key="11">
    <source>
        <dbReference type="PROSITE" id="PS51384"/>
    </source>
</evidence>
<dbReference type="Proteomes" id="UP001478817">
    <property type="component" value="Unassembled WGS sequence"/>
</dbReference>
<dbReference type="Pfam" id="PF10418">
    <property type="entry name" value="DHODB_Fe-S_bind"/>
    <property type="match status" value="1"/>
</dbReference>
<keyword evidence="2" id="KW-0813">Transport</keyword>
<keyword evidence="9" id="KW-0411">Iron-sulfur</keyword>
<dbReference type="SUPFAM" id="SSF52343">
    <property type="entry name" value="Ferredoxin reductase-like, C-terminal NADP-linked domain"/>
    <property type="match status" value="1"/>
</dbReference>
<dbReference type="Gene3D" id="3.40.50.80">
    <property type="entry name" value="Nucleotide-binding domain of ferredoxin-NADP reductase (FNR) module"/>
    <property type="match status" value="1"/>
</dbReference>
<evidence type="ECO:0000256" key="1">
    <source>
        <dbReference type="ARBA" id="ARBA00006422"/>
    </source>
</evidence>
<dbReference type="InterPro" id="IPR012165">
    <property type="entry name" value="Cyt_c3_hydrogenase_gsu"/>
</dbReference>
<dbReference type="SUPFAM" id="SSF63380">
    <property type="entry name" value="Riboflavin synthase domain-like"/>
    <property type="match status" value="1"/>
</dbReference>
<feature type="domain" description="FAD-binding FR-type" evidence="11">
    <location>
        <begin position="7"/>
        <end position="106"/>
    </location>
</feature>
<evidence type="ECO:0000256" key="3">
    <source>
        <dbReference type="ARBA" id="ARBA00022630"/>
    </source>
</evidence>
<evidence type="ECO:0000256" key="7">
    <source>
        <dbReference type="ARBA" id="ARBA00022982"/>
    </source>
</evidence>
<dbReference type="PIRSF" id="PIRSF006816">
    <property type="entry name" value="Cyc3_hyd_g"/>
    <property type="match status" value="1"/>
</dbReference>
<dbReference type="Gene3D" id="2.40.30.10">
    <property type="entry name" value="Translation factors"/>
    <property type="match status" value="1"/>
</dbReference>
<keyword evidence="4" id="KW-0001">2Fe-2S</keyword>
<dbReference type="RefSeq" id="WP_349182839.1">
    <property type="nucleotide sequence ID" value="NZ_JBBNGS010000014.1"/>
</dbReference>
<dbReference type="Gene3D" id="2.10.240.10">
    <property type="entry name" value="Dihydroorotate dehydrogenase, electron transfer subunit"/>
    <property type="match status" value="1"/>
</dbReference>
<evidence type="ECO:0000256" key="4">
    <source>
        <dbReference type="ARBA" id="ARBA00022714"/>
    </source>
</evidence>